<organism evidence="6 7">
    <name type="scientific">Neptunicella marina</name>
    <dbReference type="NCBI Taxonomy" id="2125989"/>
    <lineage>
        <taxon>Bacteria</taxon>
        <taxon>Pseudomonadati</taxon>
        <taxon>Pseudomonadota</taxon>
        <taxon>Gammaproteobacteria</taxon>
        <taxon>Alteromonadales</taxon>
        <taxon>Alteromonadaceae</taxon>
        <taxon>Neptunicella</taxon>
    </lineage>
</organism>
<evidence type="ECO:0000256" key="3">
    <source>
        <dbReference type="PIRSR" id="PIRSR000390-1"/>
    </source>
</evidence>
<evidence type="ECO:0000256" key="2">
    <source>
        <dbReference type="ARBA" id="ARBA00037999"/>
    </source>
</evidence>
<sequence length="378" mass="41865">MIPYGKHQIDQQDIDAITQVLTNEFLTQGKQVPAFENELQQYCQSEYAVAVNSGTSALHIACLAAGVAHGDVVWTSPISFVASANCALYCGAEIDFVDIDPTTRNLSIEALTQKLATATKIPKAIVVVHYAGVSCDMQALAKLKAQYGFMIIEDASHALGGRYQESPIGSCQYSDMAVLSFHPVKSITTAEGGAVTTNNAELAEKLILFAKHGITRHPARMENPSEDAWYYEQVELGYNYRLSDLHAALGRSQLKKLDGFIAERQKKVDWYQQALAHLRLKLPTNPESGLAAWHIYVVECVEHDRRAVFNALREKGIGVNVHYIPIHLQPYYQRLGFNPGDFPVAEAFYQNAITLPLYPGLELKQQQRVVDALESILA</sequence>
<feature type="modified residue" description="N6-(pyridoxal phosphate)lysine" evidence="4">
    <location>
        <position position="185"/>
    </location>
</feature>
<dbReference type="EC" id="2.6.1.92" evidence="6"/>
<dbReference type="InterPro" id="IPR015424">
    <property type="entry name" value="PyrdxlP-dep_Trfase"/>
</dbReference>
<comment type="similarity">
    <text evidence="2 5">Belongs to the DegT/DnrJ/EryC1 family.</text>
</comment>
<keyword evidence="6" id="KW-0032">Aminotransferase</keyword>
<reference evidence="6" key="2">
    <citation type="submission" date="2020-08" db="EMBL/GenBank/DDBJ databases">
        <authorList>
            <person name="Lai Q."/>
        </authorList>
    </citation>
    <scope>NUCLEOTIDE SEQUENCE</scope>
    <source>
        <strain evidence="6">S27-2</strain>
    </source>
</reference>
<dbReference type="RefSeq" id="WP_186505497.1">
    <property type="nucleotide sequence ID" value="NZ_JACNEP010000002.1"/>
</dbReference>
<dbReference type="NCBIfam" id="TIGR03588">
    <property type="entry name" value="PseC"/>
    <property type="match status" value="1"/>
</dbReference>
<comment type="caution">
    <text evidence="6">The sequence shown here is derived from an EMBL/GenBank/DDBJ whole genome shotgun (WGS) entry which is preliminary data.</text>
</comment>
<dbReference type="PANTHER" id="PTHR30244:SF34">
    <property type="entry name" value="DTDP-4-AMINO-4,6-DIDEOXYGALACTOSE TRANSAMINASE"/>
    <property type="match status" value="1"/>
</dbReference>
<keyword evidence="6" id="KW-0808">Transferase</keyword>
<dbReference type="Proteomes" id="UP000601768">
    <property type="component" value="Unassembled WGS sequence"/>
</dbReference>
<dbReference type="Pfam" id="PF01041">
    <property type="entry name" value="DegT_DnrJ_EryC1"/>
    <property type="match status" value="1"/>
</dbReference>
<name>A0A8J6M337_9ALTE</name>
<dbReference type="CDD" id="cd00616">
    <property type="entry name" value="AHBA_syn"/>
    <property type="match status" value="1"/>
</dbReference>
<dbReference type="GO" id="GO:0000271">
    <property type="term" value="P:polysaccharide biosynthetic process"/>
    <property type="evidence" value="ECO:0007669"/>
    <property type="project" value="TreeGrafter"/>
</dbReference>
<dbReference type="GO" id="GO:0008483">
    <property type="term" value="F:transaminase activity"/>
    <property type="evidence" value="ECO:0007669"/>
    <property type="project" value="UniProtKB-KW"/>
</dbReference>
<reference evidence="6" key="1">
    <citation type="journal article" date="2018" name="Int. J. Syst. Evol. Microbiol.">
        <title>Neptunicella marina gen. nov., sp. nov., isolated from surface seawater.</title>
        <authorList>
            <person name="Liu X."/>
            <person name="Lai Q."/>
            <person name="Du Y."/>
            <person name="Zhang X."/>
            <person name="Liu Z."/>
            <person name="Sun F."/>
            <person name="Shao Z."/>
        </authorList>
    </citation>
    <scope>NUCLEOTIDE SEQUENCE</scope>
    <source>
        <strain evidence="6">S27-2</strain>
    </source>
</reference>
<evidence type="ECO:0000256" key="1">
    <source>
        <dbReference type="ARBA" id="ARBA00022898"/>
    </source>
</evidence>
<feature type="active site" description="Proton acceptor" evidence="3">
    <location>
        <position position="185"/>
    </location>
</feature>
<protein>
    <submittedName>
        <fullName evidence="6">UDP-4-amino-4, 6-dideoxy-N-acetyl-beta-L-altrosamine transaminase</fullName>
        <ecNumber evidence="6">2.6.1.92</ecNumber>
    </submittedName>
</protein>
<dbReference type="Gene3D" id="3.90.1150.10">
    <property type="entry name" value="Aspartate Aminotransferase, domain 1"/>
    <property type="match status" value="1"/>
</dbReference>
<evidence type="ECO:0000313" key="6">
    <source>
        <dbReference type="EMBL" id="MBC3765036.1"/>
    </source>
</evidence>
<proteinExistence type="inferred from homology"/>
<dbReference type="PIRSF" id="PIRSF000390">
    <property type="entry name" value="PLP_StrS"/>
    <property type="match status" value="1"/>
</dbReference>
<dbReference type="Gene3D" id="3.40.640.10">
    <property type="entry name" value="Type I PLP-dependent aspartate aminotransferase-like (Major domain)"/>
    <property type="match status" value="1"/>
</dbReference>
<dbReference type="InterPro" id="IPR000653">
    <property type="entry name" value="DegT/StrS_aminotransferase"/>
</dbReference>
<accession>A0A8J6M337</accession>
<dbReference type="InterPro" id="IPR015421">
    <property type="entry name" value="PyrdxlP-dep_Trfase_major"/>
</dbReference>
<evidence type="ECO:0000256" key="4">
    <source>
        <dbReference type="PIRSR" id="PIRSR000390-2"/>
    </source>
</evidence>
<dbReference type="PANTHER" id="PTHR30244">
    <property type="entry name" value="TRANSAMINASE"/>
    <property type="match status" value="1"/>
</dbReference>
<keyword evidence="1 4" id="KW-0663">Pyridoxal phosphate</keyword>
<dbReference type="AlphaFoldDB" id="A0A8J6M337"/>
<dbReference type="EMBL" id="JACNEP010000002">
    <property type="protein sequence ID" value="MBC3765036.1"/>
    <property type="molecule type" value="Genomic_DNA"/>
</dbReference>
<dbReference type="SUPFAM" id="SSF53383">
    <property type="entry name" value="PLP-dependent transferases"/>
    <property type="match status" value="1"/>
</dbReference>
<dbReference type="InterPro" id="IPR015422">
    <property type="entry name" value="PyrdxlP-dep_Trfase_small"/>
</dbReference>
<keyword evidence="7" id="KW-1185">Reference proteome</keyword>
<dbReference type="InterPro" id="IPR020026">
    <property type="entry name" value="PseC"/>
</dbReference>
<gene>
    <name evidence="6" type="primary">pseC</name>
    <name evidence="6" type="ORF">H8B19_04045</name>
</gene>
<evidence type="ECO:0000256" key="5">
    <source>
        <dbReference type="RuleBase" id="RU004508"/>
    </source>
</evidence>
<evidence type="ECO:0000313" key="7">
    <source>
        <dbReference type="Proteomes" id="UP000601768"/>
    </source>
</evidence>
<dbReference type="GO" id="GO:0030170">
    <property type="term" value="F:pyridoxal phosphate binding"/>
    <property type="evidence" value="ECO:0007669"/>
    <property type="project" value="TreeGrafter"/>
</dbReference>